<reference evidence="1 2" key="1">
    <citation type="submission" date="2018-08" db="EMBL/GenBank/DDBJ databases">
        <title>Henriciella mobilis sp. nov., isolated from seawater.</title>
        <authorList>
            <person name="Cheng H."/>
            <person name="Wu Y.-H."/>
            <person name="Xu X.-W."/>
            <person name="Guo L.-L."/>
        </authorList>
    </citation>
    <scope>NUCLEOTIDE SEQUENCE [LARGE SCALE GENOMIC DNA]</scope>
    <source>
        <strain evidence="1 2">CCUG67844</strain>
    </source>
</reference>
<evidence type="ECO:0000313" key="2">
    <source>
        <dbReference type="Proteomes" id="UP000265845"/>
    </source>
</evidence>
<organism evidence="1 2">
    <name type="scientific">Henriciella algicola</name>
    <dbReference type="NCBI Taxonomy" id="1608422"/>
    <lineage>
        <taxon>Bacteria</taxon>
        <taxon>Pseudomonadati</taxon>
        <taxon>Pseudomonadota</taxon>
        <taxon>Alphaproteobacteria</taxon>
        <taxon>Hyphomonadales</taxon>
        <taxon>Hyphomonadaceae</taxon>
        <taxon>Henriciella</taxon>
    </lineage>
</organism>
<evidence type="ECO:0000313" key="1">
    <source>
        <dbReference type="EMBL" id="RIJ29639.1"/>
    </source>
</evidence>
<name>A0A399RIV1_9PROT</name>
<dbReference type="AlphaFoldDB" id="A0A399RIV1"/>
<dbReference type="Proteomes" id="UP000265845">
    <property type="component" value="Unassembled WGS sequence"/>
</dbReference>
<accession>A0A399RIV1</accession>
<protein>
    <submittedName>
        <fullName evidence="1">Uncharacterized protein</fullName>
    </submittedName>
</protein>
<dbReference type="RefSeq" id="WP_119454045.1">
    <property type="nucleotide sequence ID" value="NZ_QWGA01000006.1"/>
</dbReference>
<dbReference type="EMBL" id="QWGA01000006">
    <property type="protein sequence ID" value="RIJ29639.1"/>
    <property type="molecule type" value="Genomic_DNA"/>
</dbReference>
<sequence>MIEAQEHSAFSYRCKHVSLAAVPVAVGLLYDATAYMFEIEKELRCLDTEWKLYVRSRSGKNVIDLQPYFQVRWRLDELMREAVARS</sequence>
<comment type="caution">
    <text evidence="1">The sequence shown here is derived from an EMBL/GenBank/DDBJ whole genome shotgun (WGS) entry which is preliminary data.</text>
</comment>
<gene>
    <name evidence="1" type="ORF">D1222_09640</name>
</gene>
<keyword evidence="2" id="KW-1185">Reference proteome</keyword>
<proteinExistence type="predicted"/>